<gene>
    <name evidence="4" type="ORF">N7517_001920</name>
</gene>
<dbReference type="Pfam" id="PF13391">
    <property type="entry name" value="HNH_2"/>
    <property type="match status" value="1"/>
</dbReference>
<evidence type="ECO:0000256" key="1">
    <source>
        <dbReference type="SAM" id="Coils"/>
    </source>
</evidence>
<proteinExistence type="predicted"/>
<dbReference type="EMBL" id="JAPZBT010000001">
    <property type="protein sequence ID" value="KAJ5384009.1"/>
    <property type="molecule type" value="Genomic_DNA"/>
</dbReference>
<sequence>MPPDRQRALLEKDKREPQTCRSVSDFLESKIRDYKVDLDYIQCAHEGLLEARDADMLTGPEYVAALRPFMKSARSASQELKALSCQRKILEEDLEEQASVKRQRQGEPDIEILERAYIDSILPKVMAATAKPPKNKMIVGSQFNACNFKRDVNEYYGIPKKKGFCHLTGNWDPADIKAAHLVPKSLSGDEIAHLFGVETLVLSNPSNALSLHRNIEGALDKGQIVIVPILSDTEITSPSRWKCVLTDESIRNLTAITTPSHSWRWNDFDQKELEFLSDTRPAKHFLYFRFIVRYIFCKKRGQVTFTDKVEAAGQFWPTPGPYLRKSMLRTLARSISGYQLPASLVDNKTFEDSEHVKGDPGAESGIVAAQSIYEAMIASIKTSVPDEMEERDSEMGQGQALDEDSTSSSGDEPFFEDSMEFL</sequence>
<dbReference type="OrthoDB" id="5386595at2759"/>
<dbReference type="RefSeq" id="XP_056583785.1">
    <property type="nucleotide sequence ID" value="XM_056719650.1"/>
</dbReference>
<dbReference type="AlphaFoldDB" id="A0A9W9VKD0"/>
<protein>
    <recommendedName>
        <fullName evidence="3">HNH nuclease domain-containing protein</fullName>
    </recommendedName>
</protein>
<evidence type="ECO:0000313" key="4">
    <source>
        <dbReference type="EMBL" id="KAJ5384009.1"/>
    </source>
</evidence>
<comment type="caution">
    <text evidence="4">The sequence shown here is derived from an EMBL/GenBank/DDBJ whole genome shotgun (WGS) entry which is preliminary data.</text>
</comment>
<feature type="domain" description="HNH nuclease" evidence="3">
    <location>
        <begin position="165"/>
        <end position="227"/>
    </location>
</feature>
<reference evidence="4" key="1">
    <citation type="submission" date="2022-12" db="EMBL/GenBank/DDBJ databases">
        <authorList>
            <person name="Petersen C."/>
        </authorList>
    </citation>
    <scope>NUCLEOTIDE SEQUENCE</scope>
    <source>
        <strain evidence="4">IBT 3081</strain>
    </source>
</reference>
<organism evidence="4 5">
    <name type="scientific">Penicillium concentricum</name>
    <dbReference type="NCBI Taxonomy" id="293559"/>
    <lineage>
        <taxon>Eukaryota</taxon>
        <taxon>Fungi</taxon>
        <taxon>Dikarya</taxon>
        <taxon>Ascomycota</taxon>
        <taxon>Pezizomycotina</taxon>
        <taxon>Eurotiomycetes</taxon>
        <taxon>Eurotiomycetidae</taxon>
        <taxon>Eurotiales</taxon>
        <taxon>Aspergillaceae</taxon>
        <taxon>Penicillium</taxon>
    </lineage>
</organism>
<dbReference type="Proteomes" id="UP001147752">
    <property type="component" value="Unassembled WGS sequence"/>
</dbReference>
<keyword evidence="5" id="KW-1185">Reference proteome</keyword>
<accession>A0A9W9VKD0</accession>
<reference evidence="4" key="2">
    <citation type="journal article" date="2023" name="IMA Fungus">
        <title>Comparative genomic study of the Penicillium genus elucidates a diverse pangenome and 15 lateral gene transfer events.</title>
        <authorList>
            <person name="Petersen C."/>
            <person name="Sorensen T."/>
            <person name="Nielsen M.R."/>
            <person name="Sondergaard T.E."/>
            <person name="Sorensen J.L."/>
            <person name="Fitzpatrick D.A."/>
            <person name="Frisvad J.C."/>
            <person name="Nielsen K.L."/>
        </authorList>
    </citation>
    <scope>NUCLEOTIDE SEQUENCE</scope>
    <source>
        <strain evidence="4">IBT 3081</strain>
    </source>
</reference>
<feature type="compositionally biased region" description="Acidic residues" evidence="2">
    <location>
        <begin position="413"/>
        <end position="422"/>
    </location>
</feature>
<feature type="region of interest" description="Disordered" evidence="2">
    <location>
        <begin position="383"/>
        <end position="422"/>
    </location>
</feature>
<dbReference type="InterPro" id="IPR003615">
    <property type="entry name" value="HNH_nuc"/>
</dbReference>
<keyword evidence="1" id="KW-0175">Coiled coil</keyword>
<evidence type="ECO:0000256" key="2">
    <source>
        <dbReference type="SAM" id="MobiDB-lite"/>
    </source>
</evidence>
<evidence type="ECO:0000259" key="3">
    <source>
        <dbReference type="Pfam" id="PF13391"/>
    </source>
</evidence>
<dbReference type="GeneID" id="81458833"/>
<evidence type="ECO:0000313" key="5">
    <source>
        <dbReference type="Proteomes" id="UP001147752"/>
    </source>
</evidence>
<feature type="coiled-coil region" evidence="1">
    <location>
        <begin position="73"/>
        <end position="100"/>
    </location>
</feature>
<name>A0A9W9VKD0_9EURO</name>